<protein>
    <recommendedName>
        <fullName evidence="3">Transcription factor Iwr1 domain-containing protein</fullName>
    </recommendedName>
</protein>
<feature type="compositionally biased region" description="Low complexity" evidence="2">
    <location>
        <begin position="190"/>
        <end position="204"/>
    </location>
</feature>
<dbReference type="PANTHER" id="PTHR28063:SF1">
    <property type="entry name" value="RNA POLYMERASE II NUCLEAR LOCALIZATION PROTEIN IWR1"/>
    <property type="match status" value="1"/>
</dbReference>
<dbReference type="PANTHER" id="PTHR28063">
    <property type="entry name" value="RNA POLYMERASE II NUCLEAR LOCALIZATION PROTEIN IWR1"/>
    <property type="match status" value="1"/>
</dbReference>
<evidence type="ECO:0000313" key="4">
    <source>
        <dbReference type="EMBL" id="SPO39320.1"/>
    </source>
</evidence>
<reference evidence="4 5" key="1">
    <citation type="submission" date="2018-03" db="EMBL/GenBank/DDBJ databases">
        <authorList>
            <person name="Guldener U."/>
        </authorList>
    </citation>
    <scope>NUCLEOTIDE SEQUENCE [LARGE SCALE GENOMIC DNA]</scope>
    <source>
        <strain evidence="4 5">DAOM196992</strain>
    </source>
</reference>
<dbReference type="Pfam" id="PF08574">
    <property type="entry name" value="Iwr1"/>
    <property type="match status" value="1"/>
</dbReference>
<proteinExistence type="inferred from homology"/>
<dbReference type="EMBL" id="OOIP01000014">
    <property type="protein sequence ID" value="SPO39320.1"/>
    <property type="molecule type" value="Genomic_DNA"/>
</dbReference>
<dbReference type="AlphaFoldDB" id="A0A5C3F5C8"/>
<comment type="similarity">
    <text evidence="1">Belongs to the IWR1/SLC7A6OS family.</text>
</comment>
<feature type="domain" description="Transcription factor Iwr1" evidence="3">
    <location>
        <begin position="146"/>
        <end position="184"/>
    </location>
</feature>
<gene>
    <name evidence="4" type="ORF">PSFLO_04801</name>
</gene>
<feature type="region of interest" description="Disordered" evidence="2">
    <location>
        <begin position="147"/>
        <end position="204"/>
    </location>
</feature>
<feature type="compositionally biased region" description="Acidic residues" evidence="2">
    <location>
        <begin position="49"/>
        <end position="58"/>
    </location>
</feature>
<evidence type="ECO:0000256" key="2">
    <source>
        <dbReference type="SAM" id="MobiDB-lite"/>
    </source>
</evidence>
<dbReference type="InterPro" id="IPR040150">
    <property type="entry name" value="Iwr1"/>
</dbReference>
<dbReference type="InterPro" id="IPR013883">
    <property type="entry name" value="TF_Iwr1_dom"/>
</dbReference>
<feature type="region of interest" description="Disordered" evidence="2">
    <location>
        <begin position="19"/>
        <end position="58"/>
    </location>
</feature>
<dbReference type="GO" id="GO:0006606">
    <property type="term" value="P:protein import into nucleus"/>
    <property type="evidence" value="ECO:0007669"/>
    <property type="project" value="InterPro"/>
</dbReference>
<evidence type="ECO:0000256" key="1">
    <source>
        <dbReference type="ARBA" id="ARBA00010218"/>
    </source>
</evidence>
<accession>A0A5C3F5C8</accession>
<feature type="compositionally biased region" description="Acidic residues" evidence="2">
    <location>
        <begin position="147"/>
        <end position="176"/>
    </location>
</feature>
<sequence>MDALDSRFAELLGNYLEASNLEPPADLGAALTGGRKRDHDSDSYSDSASNDDDDSDDDYVYDIYYRDMIPSRTGPAGAAESGLQPAAVPGHERLLATRSSLPESMALPRVQGGAVVPAEMAPPATAHFPGLDVAGAETVMAQLEGFEDTDDELDAGDDAEGYESYDEGEDEDSNDEDFYRNDYPKRSCRTRTTSTSARTTTTATTTSRIRTVSLWAAAAAVLARTRQQLRASKLTGPRPLPPLSSLTSSPVRWQLLDSV</sequence>
<dbReference type="OrthoDB" id="6255506at2759"/>
<keyword evidence="5" id="KW-1185">Reference proteome</keyword>
<name>A0A5C3F5C8_9BASI</name>
<dbReference type="Proteomes" id="UP000323386">
    <property type="component" value="Unassembled WGS sequence"/>
</dbReference>
<organism evidence="4 5">
    <name type="scientific">Pseudozyma flocculosa</name>
    <dbReference type="NCBI Taxonomy" id="84751"/>
    <lineage>
        <taxon>Eukaryota</taxon>
        <taxon>Fungi</taxon>
        <taxon>Dikarya</taxon>
        <taxon>Basidiomycota</taxon>
        <taxon>Ustilaginomycotina</taxon>
        <taxon>Ustilaginomycetes</taxon>
        <taxon>Ustilaginales</taxon>
        <taxon>Ustilaginaceae</taxon>
        <taxon>Pseudozyma</taxon>
    </lineage>
</organism>
<evidence type="ECO:0000259" key="3">
    <source>
        <dbReference type="Pfam" id="PF08574"/>
    </source>
</evidence>
<evidence type="ECO:0000313" key="5">
    <source>
        <dbReference type="Proteomes" id="UP000323386"/>
    </source>
</evidence>